<feature type="transmembrane region" description="Helical" evidence="1">
    <location>
        <begin position="130"/>
        <end position="151"/>
    </location>
</feature>
<dbReference type="OMA" id="VIFLCEA"/>
<reference evidence="3" key="1">
    <citation type="journal article" date="2012" name="Nature">
        <title>A physical, genetic and functional sequence assembly of the barley genome.</title>
        <authorList>
            <consortium name="The International Barley Genome Sequencing Consortium"/>
            <person name="Mayer K.F."/>
            <person name="Waugh R."/>
            <person name="Brown J.W."/>
            <person name="Schulman A."/>
            <person name="Langridge P."/>
            <person name="Platzer M."/>
            <person name="Fincher G.B."/>
            <person name="Muehlbauer G.J."/>
            <person name="Sato K."/>
            <person name="Close T.J."/>
            <person name="Wise R.P."/>
            <person name="Stein N."/>
        </authorList>
    </citation>
    <scope>NUCLEOTIDE SEQUENCE [LARGE SCALE GENOMIC DNA]</scope>
    <source>
        <strain evidence="3">cv. Morex</strain>
    </source>
</reference>
<reference evidence="2" key="3">
    <citation type="submission" date="2022-01" db="UniProtKB">
        <authorList>
            <consortium name="EnsemblPlants"/>
        </authorList>
    </citation>
    <scope>IDENTIFICATION</scope>
    <source>
        <strain evidence="2">subsp. vulgare</strain>
    </source>
</reference>
<dbReference type="EnsemblPlants" id="HORVU.MOREX.r3.7HG0642020.1">
    <property type="protein sequence ID" value="HORVU.MOREX.r3.7HG0642020.1"/>
    <property type="gene ID" value="HORVU.MOREX.r3.7HG0642020"/>
</dbReference>
<accession>A0A8I6Y7X5</accession>
<feature type="transmembrane region" description="Helical" evidence="1">
    <location>
        <begin position="49"/>
        <end position="69"/>
    </location>
</feature>
<dbReference type="Proteomes" id="UP000011116">
    <property type="component" value="Chromosome 7H"/>
</dbReference>
<evidence type="ECO:0000313" key="3">
    <source>
        <dbReference type="Proteomes" id="UP000011116"/>
    </source>
</evidence>
<dbReference type="AlphaFoldDB" id="A0A8I6Y7X5"/>
<evidence type="ECO:0000256" key="1">
    <source>
        <dbReference type="SAM" id="Phobius"/>
    </source>
</evidence>
<keyword evidence="1" id="KW-1133">Transmembrane helix</keyword>
<dbReference type="GeneID" id="123410803"/>
<name>A0A8I6Y7X5_HORVV</name>
<proteinExistence type="predicted"/>
<evidence type="ECO:0000313" key="2">
    <source>
        <dbReference type="EnsemblPlants" id="HORVU.MOREX.r3.7HG0642020.1"/>
    </source>
</evidence>
<gene>
    <name evidence="2" type="primary">LOC123410803</name>
</gene>
<dbReference type="OrthoDB" id="702550at2759"/>
<organism evidence="2 3">
    <name type="scientific">Hordeum vulgare subsp. vulgare</name>
    <name type="common">Domesticated barley</name>
    <dbReference type="NCBI Taxonomy" id="112509"/>
    <lineage>
        <taxon>Eukaryota</taxon>
        <taxon>Viridiplantae</taxon>
        <taxon>Streptophyta</taxon>
        <taxon>Embryophyta</taxon>
        <taxon>Tracheophyta</taxon>
        <taxon>Spermatophyta</taxon>
        <taxon>Magnoliopsida</taxon>
        <taxon>Liliopsida</taxon>
        <taxon>Poales</taxon>
        <taxon>Poaceae</taxon>
        <taxon>BOP clade</taxon>
        <taxon>Pooideae</taxon>
        <taxon>Triticodae</taxon>
        <taxon>Triticeae</taxon>
        <taxon>Hordeinae</taxon>
        <taxon>Hordeum</taxon>
    </lineage>
</organism>
<keyword evidence="3" id="KW-1185">Reference proteome</keyword>
<keyword evidence="1" id="KW-0472">Membrane</keyword>
<reference evidence="2" key="2">
    <citation type="submission" date="2020-10" db="EMBL/GenBank/DDBJ databases">
        <authorList>
            <person name="Scholz U."/>
            <person name="Mascher M."/>
            <person name="Fiebig A."/>
        </authorList>
    </citation>
    <scope>NUCLEOTIDE SEQUENCE [LARGE SCALE GENOMIC DNA]</scope>
    <source>
        <strain evidence="2">cv. Morex</strain>
    </source>
</reference>
<dbReference type="Gramene" id="HORVU.MOREX.r2.7HG0533460.1">
    <property type="protein sequence ID" value="HORVU.MOREX.r2.7HG0533460.1"/>
    <property type="gene ID" value="HORVU.MOREX.r2.7HG0533460"/>
</dbReference>
<dbReference type="Gramene" id="HORVU.MOREX.r3.7HG0642020.1">
    <property type="protein sequence ID" value="HORVU.MOREX.r3.7HG0642020.1"/>
    <property type="gene ID" value="HORVU.MOREX.r3.7HG0642020"/>
</dbReference>
<dbReference type="RefSeq" id="XP_044959679.1">
    <property type="nucleotide sequence ID" value="XM_045103744.1"/>
</dbReference>
<sequence length="164" mass="17790">MAMTQEEELATKVTFYALAVAVLLAFVADRACADGWGCAVANVMSLIPGYLAILVPLLLPLAIMLFFFLRGAGSSSKAADAEDVEERPSGDDEFSLCLQFLLLLATLTGTICFALYKYGYPELFDLVGRVALFFIFVGEALVYVRAALSLWRTNPKPSNMVAAE</sequence>
<feature type="transmembrane region" description="Helical" evidence="1">
    <location>
        <begin position="96"/>
        <end position="118"/>
    </location>
</feature>
<protein>
    <submittedName>
        <fullName evidence="2">Uncharacterized protein</fullName>
    </submittedName>
</protein>
<dbReference type="KEGG" id="hvg:123410803"/>
<keyword evidence="1" id="KW-0812">Transmembrane</keyword>